<dbReference type="PANTHER" id="PTHR35562:SF2">
    <property type="entry name" value="DNA ENDONUCLEASE SMRA-RELATED"/>
    <property type="match status" value="1"/>
</dbReference>
<dbReference type="STRING" id="40754.THII_3232"/>
<dbReference type="Pfam" id="PF01713">
    <property type="entry name" value="Smr"/>
    <property type="match status" value="1"/>
</dbReference>
<feature type="domain" description="Smr" evidence="1">
    <location>
        <begin position="97"/>
        <end position="178"/>
    </location>
</feature>
<protein>
    <submittedName>
        <fullName evidence="2">Smr protein/MutS2</fullName>
    </submittedName>
</protein>
<dbReference type="SUPFAM" id="SSF160443">
    <property type="entry name" value="SMR domain-like"/>
    <property type="match status" value="1"/>
</dbReference>
<evidence type="ECO:0000313" key="3">
    <source>
        <dbReference type="Proteomes" id="UP000031623"/>
    </source>
</evidence>
<gene>
    <name evidence="2" type="ORF">THII_3232</name>
</gene>
<dbReference type="Proteomes" id="UP000031623">
    <property type="component" value="Chromosome"/>
</dbReference>
<keyword evidence="3" id="KW-1185">Reference proteome</keyword>
<dbReference type="OrthoDB" id="9808881at2"/>
<dbReference type="KEGG" id="tig:THII_3232"/>
<dbReference type="Gene3D" id="3.30.1370.110">
    <property type="match status" value="1"/>
</dbReference>
<dbReference type="HOGENOM" id="CLU_055978_1_0_6"/>
<evidence type="ECO:0000313" key="2">
    <source>
        <dbReference type="EMBL" id="BAP57529.1"/>
    </source>
</evidence>
<evidence type="ECO:0000259" key="1">
    <source>
        <dbReference type="PROSITE" id="PS50828"/>
    </source>
</evidence>
<reference evidence="2" key="1">
    <citation type="journal article" date="2014" name="ISME J.">
        <title>Ecophysiology of Thioploca ingrica as revealed by the complete genome sequence supplemented with proteomic evidence.</title>
        <authorList>
            <person name="Kojima H."/>
            <person name="Ogura Y."/>
            <person name="Yamamoto N."/>
            <person name="Togashi T."/>
            <person name="Mori H."/>
            <person name="Watanabe T."/>
            <person name="Nemoto F."/>
            <person name="Kurokawa K."/>
            <person name="Hayashi T."/>
            <person name="Fukui M."/>
        </authorList>
    </citation>
    <scope>NUCLEOTIDE SEQUENCE [LARGE SCALE GENOMIC DNA]</scope>
</reference>
<dbReference type="InterPro" id="IPR002625">
    <property type="entry name" value="Smr_dom"/>
</dbReference>
<accession>A0A090AJB6</accession>
<dbReference type="AlphaFoldDB" id="A0A090AJB6"/>
<sequence length="180" mass="20397">MGKATETKAAAHALFQDAMQGVTPLQCDRVAFPKPRLTPFPRQRYLDEALVYEDMLSENYDPAELETGEELVFVRPGVQHSVLQKLRRGHFSVTAELDLHGMVVSVARVEVADFLRYCHHNNIRCARIVHGKGYGSWQKQPVLKNKLNHWLRQRDEVLAFCSARPVDGGTGAIYVLIKRS</sequence>
<dbReference type="InterPro" id="IPR036063">
    <property type="entry name" value="Smr_dom_sf"/>
</dbReference>
<dbReference type="PANTHER" id="PTHR35562">
    <property type="entry name" value="DNA ENDONUCLEASE SMRA-RELATED"/>
    <property type="match status" value="1"/>
</dbReference>
<dbReference type="SMART" id="SM00463">
    <property type="entry name" value="SMR"/>
    <property type="match status" value="1"/>
</dbReference>
<proteinExistence type="predicted"/>
<name>A0A090AJB6_9GAMM</name>
<dbReference type="PROSITE" id="PS50828">
    <property type="entry name" value="SMR"/>
    <property type="match status" value="1"/>
</dbReference>
<dbReference type="EMBL" id="AP014633">
    <property type="protein sequence ID" value="BAP57529.1"/>
    <property type="molecule type" value="Genomic_DNA"/>
</dbReference>
<organism evidence="2 3">
    <name type="scientific">Thioploca ingrica</name>
    <dbReference type="NCBI Taxonomy" id="40754"/>
    <lineage>
        <taxon>Bacteria</taxon>
        <taxon>Pseudomonadati</taxon>
        <taxon>Pseudomonadota</taxon>
        <taxon>Gammaproteobacteria</taxon>
        <taxon>Thiotrichales</taxon>
        <taxon>Thiotrichaceae</taxon>
        <taxon>Thioploca</taxon>
    </lineage>
</organism>